<dbReference type="SUPFAM" id="SSF46955">
    <property type="entry name" value="Putative DNA-binding domain"/>
    <property type="match status" value="1"/>
</dbReference>
<keyword evidence="1" id="KW-0238">DNA-binding</keyword>
<keyword evidence="4" id="KW-1185">Reference proteome</keyword>
<sequence>MTFATTAVRTSWHPIREASLLSGLPESTLRYYESIGIIGPISRDPSSGHRRYSDADVDTLLAIACINTTGMSLNQMREYIEHRQGGPQAASHQVELLAQQACKLEQEMKELELRRQYVEVKTQYWQAIGRNDVEMAQEVLDRGEGVISAIRSLARGQEGGLRHIQLPQA</sequence>
<dbReference type="InterPro" id="IPR000551">
    <property type="entry name" value="MerR-type_HTH_dom"/>
</dbReference>
<dbReference type="EMBL" id="AP026798">
    <property type="protein sequence ID" value="BDR53178.1"/>
    <property type="molecule type" value="Genomic_DNA"/>
</dbReference>
<feature type="domain" description="HTH merR-type" evidence="2">
    <location>
        <begin position="12"/>
        <end position="82"/>
    </location>
</feature>
<name>A0ABN6SD95_9BIFI</name>
<dbReference type="PROSITE" id="PS50937">
    <property type="entry name" value="HTH_MERR_2"/>
    <property type="match status" value="1"/>
</dbReference>
<reference evidence="3 4" key="1">
    <citation type="journal article" date="2023" name="Microbiol. Spectr.">
        <title>Symbiosis of Carpenter Bees with Uncharacterized Lactic Acid Bacteria Showing NAD Auxotrophy.</title>
        <authorList>
            <person name="Kawasaki S."/>
            <person name="Ozawa K."/>
            <person name="Mori T."/>
            <person name="Yamamoto A."/>
            <person name="Ito M."/>
            <person name="Ohkuma M."/>
            <person name="Sakamoto M."/>
            <person name="Matsutani M."/>
        </authorList>
    </citation>
    <scope>NUCLEOTIDE SEQUENCE [LARGE SCALE GENOMIC DNA]</scope>
    <source>
        <strain evidence="3 4">Kim37-2</strain>
    </source>
</reference>
<dbReference type="PANTHER" id="PTHR30204">
    <property type="entry name" value="REDOX-CYCLING DRUG-SENSING TRANSCRIPTIONAL ACTIVATOR SOXR"/>
    <property type="match status" value="1"/>
</dbReference>
<dbReference type="SMART" id="SM00422">
    <property type="entry name" value="HTH_MERR"/>
    <property type="match status" value="1"/>
</dbReference>
<dbReference type="InterPro" id="IPR009061">
    <property type="entry name" value="DNA-bd_dom_put_sf"/>
</dbReference>
<dbReference type="InterPro" id="IPR047057">
    <property type="entry name" value="MerR_fam"/>
</dbReference>
<evidence type="ECO:0000259" key="2">
    <source>
        <dbReference type="PROSITE" id="PS50937"/>
    </source>
</evidence>
<accession>A0ABN6SD95</accession>
<dbReference type="Proteomes" id="UP001321766">
    <property type="component" value="Chromosome"/>
</dbReference>
<proteinExistence type="predicted"/>
<gene>
    <name evidence="3" type="ORF">KIM372_10850</name>
</gene>
<evidence type="ECO:0000256" key="1">
    <source>
        <dbReference type="ARBA" id="ARBA00023125"/>
    </source>
</evidence>
<dbReference type="Pfam" id="PF13411">
    <property type="entry name" value="MerR_1"/>
    <property type="match status" value="1"/>
</dbReference>
<protein>
    <recommendedName>
        <fullName evidence="2">HTH merR-type domain-containing protein</fullName>
    </recommendedName>
</protein>
<dbReference type="PANTHER" id="PTHR30204:SF98">
    <property type="entry name" value="HTH-TYPE TRANSCRIPTIONAL REGULATOR ADHR"/>
    <property type="match status" value="1"/>
</dbReference>
<evidence type="ECO:0000313" key="4">
    <source>
        <dbReference type="Proteomes" id="UP001321766"/>
    </source>
</evidence>
<dbReference type="Gene3D" id="1.10.1660.10">
    <property type="match status" value="1"/>
</dbReference>
<evidence type="ECO:0000313" key="3">
    <source>
        <dbReference type="EMBL" id="BDR53178.1"/>
    </source>
</evidence>
<dbReference type="CDD" id="cd01109">
    <property type="entry name" value="HTH_YyaN"/>
    <property type="match status" value="1"/>
</dbReference>
<organism evidence="3 4">
    <name type="scientific">Bombiscardovia nodaiensis</name>
    <dbReference type="NCBI Taxonomy" id="2932181"/>
    <lineage>
        <taxon>Bacteria</taxon>
        <taxon>Bacillati</taxon>
        <taxon>Actinomycetota</taxon>
        <taxon>Actinomycetes</taxon>
        <taxon>Bifidobacteriales</taxon>
        <taxon>Bifidobacteriaceae</taxon>
        <taxon>Bombiscardovia</taxon>
    </lineage>
</organism>